<reference evidence="4 5" key="1">
    <citation type="submission" date="2019-02" db="EMBL/GenBank/DDBJ databases">
        <title>Genome sequencing of the rare red list fungi Phellinidium pouzarii.</title>
        <authorList>
            <person name="Buettner E."/>
            <person name="Kellner H."/>
        </authorList>
    </citation>
    <scope>NUCLEOTIDE SEQUENCE [LARGE SCALE GENOMIC DNA]</scope>
    <source>
        <strain evidence="4 5">DSM 108285</strain>
    </source>
</reference>
<name>A0A4S4L8S7_9AGAM</name>
<comment type="similarity">
    <text evidence="3">Belongs to the alpha-ketoglutarate dehydrogenase component 4 family.</text>
</comment>
<organism evidence="4 5">
    <name type="scientific">Phellinidium pouzarii</name>
    <dbReference type="NCBI Taxonomy" id="167371"/>
    <lineage>
        <taxon>Eukaryota</taxon>
        <taxon>Fungi</taxon>
        <taxon>Dikarya</taxon>
        <taxon>Basidiomycota</taxon>
        <taxon>Agaricomycotina</taxon>
        <taxon>Agaricomycetes</taxon>
        <taxon>Hymenochaetales</taxon>
        <taxon>Hymenochaetaceae</taxon>
        <taxon>Phellinidium</taxon>
    </lineage>
</organism>
<dbReference type="GO" id="GO:0006103">
    <property type="term" value="P:2-oxoglutarate metabolic process"/>
    <property type="evidence" value="ECO:0007669"/>
    <property type="project" value="InterPro"/>
</dbReference>
<keyword evidence="2" id="KW-0496">Mitochondrion</keyword>
<dbReference type="Pfam" id="PF10937">
    <property type="entry name" value="Kgd4-YMR31"/>
    <property type="match status" value="1"/>
</dbReference>
<dbReference type="GO" id="GO:0005739">
    <property type="term" value="C:mitochondrion"/>
    <property type="evidence" value="ECO:0007669"/>
    <property type="project" value="UniProtKB-SubCell"/>
</dbReference>
<comment type="subcellular location">
    <subcellularLocation>
        <location evidence="1">Mitochondrion</location>
    </subcellularLocation>
</comment>
<dbReference type="Proteomes" id="UP000308199">
    <property type="component" value="Unassembled WGS sequence"/>
</dbReference>
<protein>
    <submittedName>
        <fullName evidence="4">Uncharacterized protein</fullName>
    </submittedName>
</protein>
<dbReference type="AlphaFoldDB" id="A0A4S4L8S7"/>
<sequence length="108" mass="12384">MHPSLRVCSARVHTPLIHFIGKRQWPAKPEPPHAHPAGPAEYKAHFSDFLKKFQYSRSQSVAPKKAEDDGHDVYQEFWQAPVRLWNPRVRELSEEEMEAVLSGGASLR</sequence>
<accession>A0A4S4L8S7</accession>
<dbReference type="InterPro" id="IPR020373">
    <property type="entry name" value="Kgd4/YMR-31"/>
</dbReference>
<gene>
    <name evidence="4" type="ORF">EW145_g2986</name>
</gene>
<evidence type="ECO:0000313" key="4">
    <source>
        <dbReference type="EMBL" id="THH08032.1"/>
    </source>
</evidence>
<dbReference type="EMBL" id="SGPK01000116">
    <property type="protein sequence ID" value="THH08032.1"/>
    <property type="molecule type" value="Genomic_DNA"/>
</dbReference>
<keyword evidence="5" id="KW-1185">Reference proteome</keyword>
<evidence type="ECO:0000256" key="3">
    <source>
        <dbReference type="ARBA" id="ARBA00043970"/>
    </source>
</evidence>
<evidence type="ECO:0000256" key="1">
    <source>
        <dbReference type="ARBA" id="ARBA00004173"/>
    </source>
</evidence>
<dbReference type="OrthoDB" id="2116030at2759"/>
<comment type="caution">
    <text evidence="4">The sequence shown here is derived from an EMBL/GenBank/DDBJ whole genome shotgun (WGS) entry which is preliminary data.</text>
</comment>
<proteinExistence type="inferred from homology"/>
<evidence type="ECO:0000256" key="2">
    <source>
        <dbReference type="ARBA" id="ARBA00023128"/>
    </source>
</evidence>
<evidence type="ECO:0000313" key="5">
    <source>
        <dbReference type="Proteomes" id="UP000308199"/>
    </source>
</evidence>